<feature type="active site" evidence="4">
    <location>
        <position position="51"/>
    </location>
</feature>
<evidence type="ECO:0000256" key="4">
    <source>
        <dbReference type="PROSITE-ProRule" id="PRU00050"/>
    </source>
</evidence>
<sequence>MANSKYIERKDDQELIKVVLFCGSAGAINVLERFVKDINQVPKVAIVVVLHRKTSMQDHLVNYLGSMVHMKVEAIEHGIHLEKGAIYVAPAGYHCILEKDMTLSLDLSEKVMFSRPSADVSLESFSYNLEDKLIAIIVSGANADGAEGAKWVNKRNGKVIVQSPAEAFAKAMPGAVIEAVEQVDHIVPAHEIYKTAAKYF</sequence>
<evidence type="ECO:0000256" key="1">
    <source>
        <dbReference type="ARBA" id="ARBA00022801"/>
    </source>
</evidence>
<dbReference type="OrthoDB" id="1524092at2"/>
<evidence type="ECO:0000313" key="7">
    <source>
        <dbReference type="Proteomes" id="UP000050827"/>
    </source>
</evidence>
<evidence type="ECO:0000313" key="6">
    <source>
        <dbReference type="EMBL" id="KQC29375.1"/>
    </source>
</evidence>
<comment type="caution">
    <text evidence="6">The sequence shown here is derived from an EMBL/GenBank/DDBJ whole genome shotgun (WGS) entry which is preliminary data.</text>
</comment>
<proteinExistence type="predicted"/>
<evidence type="ECO:0000256" key="3">
    <source>
        <dbReference type="ARBA" id="ARBA00048267"/>
    </source>
</evidence>
<gene>
    <name evidence="6" type="ORF">AAY42_05255</name>
</gene>
<organism evidence="6 7">
    <name type="scientific">Flagellimonas eckloniae</name>
    <dbReference type="NCBI Taxonomy" id="346185"/>
    <lineage>
        <taxon>Bacteria</taxon>
        <taxon>Pseudomonadati</taxon>
        <taxon>Bacteroidota</taxon>
        <taxon>Flavobacteriia</taxon>
        <taxon>Flavobacteriales</taxon>
        <taxon>Flavobacteriaceae</taxon>
        <taxon>Flagellimonas</taxon>
    </lineage>
</organism>
<dbReference type="SUPFAM" id="SSF52738">
    <property type="entry name" value="Methylesterase CheB, C-terminal domain"/>
    <property type="match status" value="1"/>
</dbReference>
<dbReference type="GO" id="GO:0008984">
    <property type="term" value="F:protein-glutamate methylesterase activity"/>
    <property type="evidence" value="ECO:0007669"/>
    <property type="project" value="UniProtKB-EC"/>
</dbReference>
<feature type="active site" evidence="4">
    <location>
        <position position="144"/>
    </location>
</feature>
<dbReference type="PANTHER" id="PTHR42872:SF3">
    <property type="entry name" value="PROTEIN-GLUTAMATE METHYLESTERASE_PROTEIN-GLUTAMINE GLUTAMINASE 1"/>
    <property type="match status" value="1"/>
</dbReference>
<protein>
    <recommendedName>
        <fullName evidence="2">protein-glutamate methylesterase</fullName>
        <ecNumber evidence="2">3.1.1.61</ecNumber>
    </recommendedName>
</protein>
<dbReference type="STRING" id="346185.AAY42_05255"/>
<dbReference type="Pfam" id="PF01339">
    <property type="entry name" value="CheB_methylest"/>
    <property type="match status" value="1"/>
</dbReference>
<dbReference type="GO" id="GO:0006935">
    <property type="term" value="P:chemotaxis"/>
    <property type="evidence" value="ECO:0007669"/>
    <property type="project" value="UniProtKB-UniRule"/>
</dbReference>
<dbReference type="Gene3D" id="3.40.50.180">
    <property type="entry name" value="Methylesterase CheB, C-terminal domain"/>
    <property type="match status" value="1"/>
</dbReference>
<dbReference type="PANTHER" id="PTHR42872">
    <property type="entry name" value="PROTEIN-GLUTAMATE METHYLESTERASE/PROTEIN-GLUTAMINE GLUTAMINASE"/>
    <property type="match status" value="1"/>
</dbReference>
<reference evidence="6 7" key="1">
    <citation type="submission" date="2015-04" db="EMBL/GenBank/DDBJ databases">
        <title>Complete genome of flavobacterium.</title>
        <authorList>
            <person name="Kwon Y.M."/>
            <person name="Kim S.-J."/>
        </authorList>
    </citation>
    <scope>NUCLEOTIDE SEQUENCE [LARGE SCALE GENOMIC DNA]</scope>
    <source>
        <strain evidence="6 7">DK169</strain>
    </source>
</reference>
<dbReference type="InterPro" id="IPR035909">
    <property type="entry name" value="CheB_C"/>
</dbReference>
<dbReference type="Proteomes" id="UP000050827">
    <property type="component" value="Unassembled WGS sequence"/>
</dbReference>
<feature type="domain" description="CheB-type methylesterase" evidence="5">
    <location>
        <begin position="17"/>
        <end position="179"/>
    </location>
</feature>
<dbReference type="PROSITE" id="PS50122">
    <property type="entry name" value="CHEB"/>
    <property type="match status" value="1"/>
</dbReference>
<dbReference type="RefSeq" id="WP_055393078.1">
    <property type="nucleotide sequence ID" value="NZ_LCTZ01000002.1"/>
</dbReference>
<feature type="active site" evidence="4">
    <location>
        <position position="24"/>
    </location>
</feature>
<dbReference type="GO" id="GO:0005737">
    <property type="term" value="C:cytoplasm"/>
    <property type="evidence" value="ECO:0007669"/>
    <property type="project" value="InterPro"/>
</dbReference>
<dbReference type="InterPro" id="IPR000673">
    <property type="entry name" value="Sig_transdc_resp-reg_Me-estase"/>
</dbReference>
<dbReference type="CDD" id="cd16433">
    <property type="entry name" value="CheB"/>
    <property type="match status" value="1"/>
</dbReference>
<evidence type="ECO:0000256" key="2">
    <source>
        <dbReference type="ARBA" id="ARBA00039140"/>
    </source>
</evidence>
<accession>A0A0Q0WV79</accession>
<keyword evidence="7" id="KW-1185">Reference proteome</keyword>
<dbReference type="EMBL" id="LCTZ01000002">
    <property type="protein sequence ID" value="KQC29375.1"/>
    <property type="molecule type" value="Genomic_DNA"/>
</dbReference>
<evidence type="ECO:0000259" key="5">
    <source>
        <dbReference type="PROSITE" id="PS50122"/>
    </source>
</evidence>
<keyword evidence="1 4" id="KW-0378">Hydrolase</keyword>
<dbReference type="AlphaFoldDB" id="A0A0Q0WV79"/>
<dbReference type="EC" id="3.1.1.61" evidence="2"/>
<keyword evidence="4" id="KW-0145">Chemotaxis</keyword>
<name>A0A0Q0WV79_9FLAO</name>
<dbReference type="GO" id="GO:0000156">
    <property type="term" value="F:phosphorelay response regulator activity"/>
    <property type="evidence" value="ECO:0007669"/>
    <property type="project" value="InterPro"/>
</dbReference>
<comment type="catalytic activity">
    <reaction evidence="3">
        <text>[protein]-L-glutamate 5-O-methyl ester + H2O = L-glutamyl-[protein] + methanol + H(+)</text>
        <dbReference type="Rhea" id="RHEA:23236"/>
        <dbReference type="Rhea" id="RHEA-COMP:10208"/>
        <dbReference type="Rhea" id="RHEA-COMP:10311"/>
        <dbReference type="ChEBI" id="CHEBI:15377"/>
        <dbReference type="ChEBI" id="CHEBI:15378"/>
        <dbReference type="ChEBI" id="CHEBI:17790"/>
        <dbReference type="ChEBI" id="CHEBI:29973"/>
        <dbReference type="ChEBI" id="CHEBI:82795"/>
        <dbReference type="EC" id="3.1.1.61"/>
    </reaction>
</comment>